<sequence length="185" mass="21445">MTKEIELKILEVDPKEVRRNLNRIGAKLIGKYNFKRLVFNVLNTKGRHLWLRLRTDGKDTTLTLKDNKGKDLLSTDELEVSVSDFKIAAKILSAAFKNILYEENKREEYTLGKAHITIDFLPFLKPYVEIEAESPDKVLSIFKKLKIKGKPFGNAPASEVYKLYGMNYKEIASRNYDKLKKLLYD</sequence>
<evidence type="ECO:0000313" key="2">
    <source>
        <dbReference type="EMBL" id="MBE5728542.1"/>
    </source>
</evidence>
<protein>
    <submittedName>
        <fullName evidence="2">CYTH domain-containing protein</fullName>
    </submittedName>
</protein>
<name>A0A8T3URI1_9ARCH</name>
<gene>
    <name evidence="2" type="ORF">IHE51_01655</name>
</gene>
<comment type="caution">
    <text evidence="2">The sequence shown here is derived from an EMBL/GenBank/DDBJ whole genome shotgun (WGS) entry which is preliminary data.</text>
</comment>
<dbReference type="Gene3D" id="2.40.320.10">
    <property type="entry name" value="Hypothetical Protein Pfu-838710-001"/>
    <property type="match status" value="1"/>
</dbReference>
<feature type="domain" description="CYTH" evidence="1">
    <location>
        <begin position="2"/>
        <end position="182"/>
    </location>
</feature>
<dbReference type="InterPro" id="IPR023577">
    <property type="entry name" value="CYTH_domain"/>
</dbReference>
<evidence type="ECO:0000259" key="1">
    <source>
        <dbReference type="PROSITE" id="PS51707"/>
    </source>
</evidence>
<dbReference type="Proteomes" id="UP000718571">
    <property type="component" value="Unassembled WGS sequence"/>
</dbReference>
<dbReference type="Pfam" id="PF01928">
    <property type="entry name" value="CYTH"/>
    <property type="match status" value="1"/>
</dbReference>
<reference evidence="2 3" key="1">
    <citation type="submission" date="2020-09" db="EMBL/GenBank/DDBJ databases">
        <title>Genomic characterization of a novel Parvarchaeota family in acid mine drainage sediments.</title>
        <authorList>
            <person name="Luo Z.-H."/>
        </authorList>
    </citation>
    <scope>NUCLEOTIDE SEQUENCE [LARGE SCALE GENOMIC DNA]</scope>
    <source>
        <strain evidence="2">MAS1_bins.189</strain>
    </source>
</reference>
<dbReference type="SUPFAM" id="SSF55154">
    <property type="entry name" value="CYTH-like phosphatases"/>
    <property type="match status" value="1"/>
</dbReference>
<organism evidence="2 3">
    <name type="scientific">Candidatus Acidifodinimicrobium mancum</name>
    <dbReference type="NCBI Taxonomy" id="2898728"/>
    <lineage>
        <taxon>Archaea</taxon>
        <taxon>Candidatus Parvarchaeota</taxon>
        <taxon>Candidatus Acidifodinimicrobiaceae</taxon>
        <taxon>Candidatus Acidifodinimicrobium</taxon>
    </lineage>
</organism>
<proteinExistence type="predicted"/>
<dbReference type="AlphaFoldDB" id="A0A8T3URI1"/>
<evidence type="ECO:0000313" key="3">
    <source>
        <dbReference type="Proteomes" id="UP000718571"/>
    </source>
</evidence>
<dbReference type="EMBL" id="JADFAR010000020">
    <property type="protein sequence ID" value="MBE5728542.1"/>
    <property type="molecule type" value="Genomic_DNA"/>
</dbReference>
<accession>A0A8T3URI1</accession>
<dbReference type="InterPro" id="IPR033469">
    <property type="entry name" value="CYTH-like_dom_sf"/>
</dbReference>
<dbReference type="PROSITE" id="PS51707">
    <property type="entry name" value="CYTH"/>
    <property type="match status" value="1"/>
</dbReference>